<sequence length="546" mass="59691">MCSGSATETKPAGREQLYVDEALDGLRTARALRNYKVRMTSHQTMMIRMFIGRCRRLALGGLTLLAVVSTSVSADAYSLPDMGSSSDSMMTRSAEARLGKLFMRSVRSALPVMDDPLATSYIESLGTALVESDRTAGGSFTFFLIDEPVVNAFAGPGGYIGIYAGLILAAQTESELAAVMAHEIAHVTQRHLMRSFEDQSKLSLPTTALLIAAAILGAQVSPDAGMAAIAGVQAAALQRQINFTRDNEKEADRIGIQTLAGAGHDPFAMAGFFERLAKATRVYESSAPEFLRTHPVTADRIADSLGRAEGFGARQRADSLRFQLTRAKLRERSYRRAEQSVAHFEDTLGGGRFREEIAERYGYALALQRARRFTDAKRESDTLIAAHPSQAEFIVLDAELDLALGKGTEALAHLKQAVSLFPSQWPLRVAYADALMSAGEPARALDELKAVARVRPANALLYEMIVQAATKAGDQADVDRYRAEKLYVEGDLEPAIRQLEMALRRRNVPYHDAAQIQVRLDAWREEGREEKKRGGNPLRAAPLSAR</sequence>
<dbReference type="PANTHER" id="PTHR22726:SF1">
    <property type="entry name" value="METALLOENDOPEPTIDASE OMA1, MITOCHONDRIAL"/>
    <property type="match status" value="1"/>
</dbReference>
<protein>
    <recommendedName>
        <fullName evidence="8">Putative beta-barrel assembly-enhancing protease</fullName>
        <ecNumber evidence="8">3.4.-.-</ecNumber>
    </recommendedName>
</protein>
<dbReference type="Pfam" id="PF14559">
    <property type="entry name" value="TPR_19"/>
    <property type="match status" value="1"/>
</dbReference>
<evidence type="ECO:0000256" key="10">
    <source>
        <dbReference type="SAM" id="Phobius"/>
    </source>
</evidence>
<evidence type="ECO:0000256" key="9">
    <source>
        <dbReference type="SAM" id="MobiDB-lite"/>
    </source>
</evidence>
<dbReference type="GO" id="GO:0042597">
    <property type="term" value="C:periplasmic space"/>
    <property type="evidence" value="ECO:0007669"/>
    <property type="project" value="UniProtKB-SubCell"/>
</dbReference>
<feature type="transmembrane region" description="Helical" evidence="10">
    <location>
        <begin position="57"/>
        <end position="79"/>
    </location>
</feature>
<feature type="binding site" evidence="8">
    <location>
        <position position="248"/>
    </location>
    <ligand>
        <name>Zn(2+)</name>
        <dbReference type="ChEBI" id="CHEBI:29105"/>
        <note>catalytic</note>
    </ligand>
</feature>
<feature type="active site" description="Proton donor" evidence="8">
    <location>
        <position position="252"/>
    </location>
</feature>
<proteinExistence type="inferred from homology"/>
<evidence type="ECO:0000313" key="12">
    <source>
        <dbReference type="EMBL" id="EGV20051.1"/>
    </source>
</evidence>
<feature type="binding site" evidence="8">
    <location>
        <position position="182"/>
    </location>
    <ligand>
        <name>Zn(2+)</name>
        <dbReference type="ChEBI" id="CHEBI:29105"/>
        <note>catalytic</note>
    </ligand>
</feature>
<dbReference type="Proteomes" id="UP000005459">
    <property type="component" value="Unassembled WGS sequence"/>
</dbReference>
<dbReference type="PANTHER" id="PTHR22726">
    <property type="entry name" value="METALLOENDOPEPTIDASE OMA1"/>
    <property type="match status" value="1"/>
</dbReference>
<feature type="region of interest" description="Disordered" evidence="9">
    <location>
        <begin position="526"/>
        <end position="546"/>
    </location>
</feature>
<dbReference type="SUPFAM" id="SSF48452">
    <property type="entry name" value="TPR-like"/>
    <property type="match status" value="1"/>
</dbReference>
<evidence type="ECO:0000256" key="8">
    <source>
        <dbReference type="HAMAP-Rule" id="MF_00997"/>
    </source>
</evidence>
<comment type="cofactor">
    <cofactor evidence="8">
        <name>Zn(2+)</name>
        <dbReference type="ChEBI" id="CHEBI:29105"/>
    </cofactor>
    <text evidence="8">Binds 1 zinc ion per subunit.</text>
</comment>
<keyword evidence="6 8" id="KW-0862">Zinc</keyword>
<keyword evidence="10" id="KW-1133">Transmembrane helix</keyword>
<dbReference type="eggNOG" id="COG4783">
    <property type="taxonomic scope" value="Bacteria"/>
</dbReference>
<dbReference type="InterPro" id="IPR011990">
    <property type="entry name" value="TPR-like_helical_dom_sf"/>
</dbReference>
<comment type="similarity">
    <text evidence="8">Belongs to the peptidase M48 family. BepA subfamily.</text>
</comment>
<dbReference type="Pfam" id="PF01435">
    <property type="entry name" value="Peptidase_M48"/>
    <property type="match status" value="1"/>
</dbReference>
<keyword evidence="1 8" id="KW-0645">Protease</keyword>
<keyword evidence="7 8" id="KW-0482">Metalloprotease</keyword>
<comment type="subcellular location">
    <subcellularLocation>
        <location evidence="8">Periplasm</location>
    </subcellularLocation>
</comment>
<dbReference type="InterPro" id="IPR051156">
    <property type="entry name" value="Mito/Outer_Membr_Metalloprot"/>
</dbReference>
<dbReference type="PATRIC" id="fig|768671.3.peg.783"/>
<dbReference type="EC" id="3.4.-.-" evidence="8"/>
<keyword evidence="3 8" id="KW-0732">Signal</keyword>
<dbReference type="InterPro" id="IPR030873">
    <property type="entry name" value="Protease_BepA"/>
</dbReference>
<evidence type="ECO:0000256" key="5">
    <source>
        <dbReference type="ARBA" id="ARBA00022801"/>
    </source>
</evidence>
<keyword evidence="5 8" id="KW-0378">Hydrolase</keyword>
<dbReference type="STRING" id="768671.ThimaDRAFT_0727"/>
<gene>
    <name evidence="12" type="ORF">ThimaDRAFT_0727</name>
</gene>
<feature type="binding site" evidence="8">
    <location>
        <position position="186"/>
    </location>
    <ligand>
        <name>Zn(2+)</name>
        <dbReference type="ChEBI" id="CHEBI:29105"/>
        <note>catalytic</note>
    </ligand>
</feature>
<dbReference type="Gene3D" id="1.25.40.10">
    <property type="entry name" value="Tetratricopeptide repeat domain"/>
    <property type="match status" value="1"/>
</dbReference>
<evidence type="ECO:0000256" key="3">
    <source>
        <dbReference type="ARBA" id="ARBA00022729"/>
    </source>
</evidence>
<keyword evidence="2 8" id="KW-0479">Metal-binding</keyword>
<keyword evidence="13" id="KW-1185">Reference proteome</keyword>
<dbReference type="GO" id="GO:0016020">
    <property type="term" value="C:membrane"/>
    <property type="evidence" value="ECO:0007669"/>
    <property type="project" value="InterPro"/>
</dbReference>
<evidence type="ECO:0000259" key="11">
    <source>
        <dbReference type="Pfam" id="PF01435"/>
    </source>
</evidence>
<evidence type="ECO:0000256" key="4">
    <source>
        <dbReference type="ARBA" id="ARBA00022764"/>
    </source>
</evidence>
<dbReference type="HAMAP" id="MF_00997">
    <property type="entry name" value="Protease_BepA"/>
    <property type="match status" value="1"/>
</dbReference>
<name>F9U725_9GAMM</name>
<accession>F9U725</accession>
<feature type="domain" description="Peptidase M48" evidence="11">
    <location>
        <begin position="119"/>
        <end position="303"/>
    </location>
</feature>
<evidence type="ECO:0000256" key="2">
    <source>
        <dbReference type="ARBA" id="ARBA00022723"/>
    </source>
</evidence>
<dbReference type="EMBL" id="AFWV01000002">
    <property type="protein sequence ID" value="EGV20051.1"/>
    <property type="molecule type" value="Genomic_DNA"/>
</dbReference>
<feature type="active site" evidence="8">
    <location>
        <position position="183"/>
    </location>
</feature>
<evidence type="ECO:0000256" key="1">
    <source>
        <dbReference type="ARBA" id="ARBA00022670"/>
    </source>
</evidence>
<dbReference type="GO" id="GO:0004222">
    <property type="term" value="F:metalloendopeptidase activity"/>
    <property type="evidence" value="ECO:0007669"/>
    <property type="project" value="InterPro"/>
</dbReference>
<keyword evidence="10" id="KW-0812">Transmembrane</keyword>
<dbReference type="GO" id="GO:0008270">
    <property type="term" value="F:zinc ion binding"/>
    <property type="evidence" value="ECO:0007669"/>
    <property type="project" value="UniProtKB-UniRule"/>
</dbReference>
<evidence type="ECO:0000256" key="6">
    <source>
        <dbReference type="ARBA" id="ARBA00022833"/>
    </source>
</evidence>
<reference evidence="12 13" key="1">
    <citation type="submission" date="2011-06" db="EMBL/GenBank/DDBJ databases">
        <title>The draft genome of Thiocapsa marina 5811.</title>
        <authorList>
            <consortium name="US DOE Joint Genome Institute (JGI-PGF)"/>
            <person name="Lucas S."/>
            <person name="Han J."/>
            <person name="Cheng J.-F."/>
            <person name="Goodwin L."/>
            <person name="Pitluck S."/>
            <person name="Peters L."/>
            <person name="Land M.L."/>
            <person name="Hauser L."/>
            <person name="Vogl K."/>
            <person name="Liu Z."/>
            <person name="Imhoff J."/>
            <person name="Thiel V."/>
            <person name="Frigaard N.-U."/>
            <person name="Bryant D."/>
            <person name="Woyke T.J."/>
        </authorList>
    </citation>
    <scope>NUCLEOTIDE SEQUENCE [LARGE SCALE GENOMIC DNA]</scope>
    <source>
        <strain evidence="12 13">5811</strain>
    </source>
</reference>
<dbReference type="GO" id="GO:0051603">
    <property type="term" value="P:proteolysis involved in protein catabolic process"/>
    <property type="evidence" value="ECO:0007669"/>
    <property type="project" value="TreeGrafter"/>
</dbReference>
<comment type="function">
    <text evidence="8">Functions as both a chaperone and a metalloprotease. Maintains the integrity of the outer membrane by promoting either the assembly or the elimination of outer membrane proteins, depending on their folding state.</text>
</comment>
<evidence type="ECO:0000313" key="13">
    <source>
        <dbReference type="Proteomes" id="UP000005459"/>
    </source>
</evidence>
<organism evidence="12 13">
    <name type="scientific">Thiocapsa marina 5811</name>
    <dbReference type="NCBI Taxonomy" id="768671"/>
    <lineage>
        <taxon>Bacteria</taxon>
        <taxon>Pseudomonadati</taxon>
        <taxon>Pseudomonadota</taxon>
        <taxon>Gammaproteobacteria</taxon>
        <taxon>Chromatiales</taxon>
        <taxon>Chromatiaceae</taxon>
        <taxon>Thiocapsa</taxon>
    </lineage>
</organism>
<dbReference type="Gene3D" id="3.30.2010.10">
    <property type="entry name" value="Metalloproteases ('zincins'), catalytic domain"/>
    <property type="match status" value="1"/>
</dbReference>
<keyword evidence="4 8" id="KW-0574">Periplasm</keyword>
<dbReference type="AlphaFoldDB" id="F9U725"/>
<keyword evidence="10" id="KW-0472">Membrane</keyword>
<evidence type="ECO:0000256" key="7">
    <source>
        <dbReference type="ARBA" id="ARBA00023049"/>
    </source>
</evidence>
<dbReference type="InterPro" id="IPR001915">
    <property type="entry name" value="Peptidase_M48"/>
</dbReference>